<evidence type="ECO:0000313" key="2">
    <source>
        <dbReference type="Proteomes" id="UP001214553"/>
    </source>
</evidence>
<protein>
    <recommendedName>
        <fullName evidence="3">Sigma-70, region 4</fullName>
    </recommendedName>
</protein>
<gene>
    <name evidence="1" type="ORF">PU630_15535</name>
</gene>
<accession>A0ABY8BXM7</accession>
<organism evidence="1 2">
    <name type="scientific">Microbacterium horticulturae</name>
    <dbReference type="NCBI Taxonomy" id="3028316"/>
    <lineage>
        <taxon>Bacteria</taxon>
        <taxon>Bacillati</taxon>
        <taxon>Actinomycetota</taxon>
        <taxon>Actinomycetes</taxon>
        <taxon>Micrococcales</taxon>
        <taxon>Microbacteriaceae</taxon>
        <taxon>Microbacterium</taxon>
    </lineage>
</organism>
<evidence type="ECO:0000313" key="1">
    <source>
        <dbReference type="EMBL" id="WEG08637.1"/>
    </source>
</evidence>
<keyword evidence="2" id="KW-1185">Reference proteome</keyword>
<dbReference type="EMBL" id="CP119108">
    <property type="protein sequence ID" value="WEG08637.1"/>
    <property type="molecule type" value="Genomic_DNA"/>
</dbReference>
<reference evidence="1 2" key="1">
    <citation type="submission" date="2023-03" db="EMBL/GenBank/DDBJ databases">
        <title>Genome sequence of Microbacterium sp. KACC 23027.</title>
        <authorList>
            <person name="Kim S."/>
            <person name="Heo J."/>
            <person name="Kwon S.-W."/>
        </authorList>
    </citation>
    <scope>NUCLEOTIDE SEQUENCE [LARGE SCALE GENOMIC DNA]</scope>
    <source>
        <strain evidence="1 2">KACC 23027</strain>
    </source>
</reference>
<sequence length="74" mass="8028">MTAVERAETRVTLLKEAVDIVARLEANEAEHSELLAKRAEACKALRAAGTPIKELQETLGVSRSRVNQLLSEAA</sequence>
<name>A0ABY8BXM7_9MICO</name>
<dbReference type="RefSeq" id="WP_275277966.1">
    <property type="nucleotide sequence ID" value="NZ_CP119108.1"/>
</dbReference>
<evidence type="ECO:0008006" key="3">
    <source>
        <dbReference type="Google" id="ProtNLM"/>
    </source>
</evidence>
<proteinExistence type="predicted"/>
<dbReference type="Proteomes" id="UP001214553">
    <property type="component" value="Chromosome"/>
</dbReference>